<dbReference type="Gene3D" id="1.20.1540.10">
    <property type="entry name" value="Rhomboid-like"/>
    <property type="match status" value="1"/>
</dbReference>
<dbReference type="Proteomes" id="UP000236454">
    <property type="component" value="Unassembled WGS sequence"/>
</dbReference>
<evidence type="ECO:0000256" key="3">
    <source>
        <dbReference type="ARBA" id="ARBA00022989"/>
    </source>
</evidence>
<feature type="transmembrane region" description="Helical" evidence="5">
    <location>
        <begin position="7"/>
        <end position="24"/>
    </location>
</feature>
<keyword evidence="3 5" id="KW-1133">Transmembrane helix</keyword>
<proteinExistence type="predicted"/>
<feature type="transmembrane region" description="Helical" evidence="5">
    <location>
        <begin position="86"/>
        <end position="104"/>
    </location>
</feature>
<dbReference type="InterPro" id="IPR022764">
    <property type="entry name" value="Peptidase_S54_rhomboid_dom"/>
</dbReference>
<dbReference type="EMBL" id="FPAS01000001">
    <property type="protein sequence ID" value="SFT49765.1"/>
    <property type="molecule type" value="Genomic_DNA"/>
</dbReference>
<gene>
    <name evidence="7" type="ORF">SAMN05216474_0895</name>
</gene>
<protein>
    <submittedName>
        <fullName evidence="7">GlpG protein</fullName>
    </submittedName>
</protein>
<feature type="transmembrane region" description="Helical" evidence="5">
    <location>
        <begin position="159"/>
        <end position="177"/>
    </location>
</feature>
<organism evidence="7 8">
    <name type="scientific">Lishizhenia tianjinensis</name>
    <dbReference type="NCBI Taxonomy" id="477690"/>
    <lineage>
        <taxon>Bacteria</taxon>
        <taxon>Pseudomonadati</taxon>
        <taxon>Bacteroidota</taxon>
        <taxon>Flavobacteriia</taxon>
        <taxon>Flavobacteriales</taxon>
        <taxon>Crocinitomicaceae</taxon>
        <taxon>Lishizhenia</taxon>
    </lineage>
</organism>
<keyword evidence="8" id="KW-1185">Reference proteome</keyword>
<name>A0A1I6YGV8_9FLAO</name>
<reference evidence="7 8" key="1">
    <citation type="submission" date="2016-10" db="EMBL/GenBank/DDBJ databases">
        <authorList>
            <person name="de Groot N.N."/>
        </authorList>
    </citation>
    <scope>NUCLEOTIDE SEQUENCE [LARGE SCALE GENOMIC DNA]</scope>
    <source>
        <strain evidence="7 8">CGMCC 1.7005</strain>
    </source>
</reference>
<keyword evidence="4 5" id="KW-0472">Membrane</keyword>
<evidence type="ECO:0000259" key="6">
    <source>
        <dbReference type="Pfam" id="PF01694"/>
    </source>
</evidence>
<accession>A0A1I6YGV8</accession>
<dbReference type="STRING" id="477690.SAMN05216474_0895"/>
<feature type="transmembrane region" description="Helical" evidence="5">
    <location>
        <begin position="110"/>
        <end position="128"/>
    </location>
</feature>
<keyword evidence="2 5" id="KW-0812">Transmembrane</keyword>
<evidence type="ECO:0000313" key="8">
    <source>
        <dbReference type="Proteomes" id="UP000236454"/>
    </source>
</evidence>
<evidence type="ECO:0000256" key="1">
    <source>
        <dbReference type="ARBA" id="ARBA00004141"/>
    </source>
</evidence>
<evidence type="ECO:0000256" key="4">
    <source>
        <dbReference type="ARBA" id="ARBA00023136"/>
    </source>
</evidence>
<dbReference type="Pfam" id="PF01694">
    <property type="entry name" value="Rhomboid"/>
    <property type="match status" value="1"/>
</dbReference>
<evidence type="ECO:0000313" key="7">
    <source>
        <dbReference type="EMBL" id="SFT49765.1"/>
    </source>
</evidence>
<comment type="subcellular location">
    <subcellularLocation>
        <location evidence="1">Membrane</location>
        <topology evidence="1">Multi-pass membrane protein</topology>
    </subcellularLocation>
</comment>
<dbReference type="GO" id="GO:0016020">
    <property type="term" value="C:membrane"/>
    <property type="evidence" value="ECO:0007669"/>
    <property type="project" value="UniProtKB-SubCell"/>
</dbReference>
<dbReference type="SUPFAM" id="SSF144091">
    <property type="entry name" value="Rhomboid-like"/>
    <property type="match status" value="1"/>
</dbReference>
<dbReference type="PANTHER" id="PTHR43066">
    <property type="entry name" value="RHOMBOID-RELATED PROTEIN"/>
    <property type="match status" value="1"/>
</dbReference>
<evidence type="ECO:0000256" key="5">
    <source>
        <dbReference type="SAM" id="Phobius"/>
    </source>
</evidence>
<dbReference type="OrthoDB" id="5419261at2"/>
<feature type="domain" description="Peptidase S54 rhomboid" evidence="6">
    <location>
        <begin position="46"/>
        <end position="177"/>
    </location>
</feature>
<sequence>MKITFNAPVTLAFSLICAVVYFIFTTNTPPRICILGGYFDWTNWQWYVSLVGYTMGHGSLSHLIGNLSLILLLGPILEEKYGSKKLFFMIVLSAVITALVHILFFSHNLIGASGIAFMMITLVSLTNVRGKEIPITFILIFALYVGGEILRSFENDNVSQFAHIAGGIIGAIFGFKVKPKNNSSLIL</sequence>
<dbReference type="GO" id="GO:0004252">
    <property type="term" value="F:serine-type endopeptidase activity"/>
    <property type="evidence" value="ECO:0007669"/>
    <property type="project" value="InterPro"/>
</dbReference>
<feature type="transmembrane region" description="Helical" evidence="5">
    <location>
        <begin position="135"/>
        <end position="153"/>
    </location>
</feature>
<dbReference type="RefSeq" id="WP_090246793.1">
    <property type="nucleotide sequence ID" value="NZ_FPAS01000001.1"/>
</dbReference>
<feature type="transmembrane region" description="Helical" evidence="5">
    <location>
        <begin position="44"/>
        <end position="74"/>
    </location>
</feature>
<dbReference type="AlphaFoldDB" id="A0A1I6YGV8"/>
<dbReference type="InterPro" id="IPR035952">
    <property type="entry name" value="Rhomboid-like_sf"/>
</dbReference>
<evidence type="ECO:0000256" key="2">
    <source>
        <dbReference type="ARBA" id="ARBA00022692"/>
    </source>
</evidence>